<dbReference type="FunFam" id="1.10.510.10:FF:000024">
    <property type="entry name" value="Probable serine/threonine-protein kinase cot-1"/>
    <property type="match status" value="1"/>
</dbReference>
<evidence type="ECO:0000256" key="5">
    <source>
        <dbReference type="ARBA" id="ARBA00022741"/>
    </source>
</evidence>
<keyword evidence="16" id="KW-1185">Reference proteome</keyword>
<reference evidence="15 16" key="1">
    <citation type="submission" date="2019-07" db="EMBL/GenBank/DDBJ databases">
        <title>De Novo Assembly of kiwifruit Actinidia rufa.</title>
        <authorList>
            <person name="Sugita-Konishi S."/>
            <person name="Sato K."/>
            <person name="Mori E."/>
            <person name="Abe Y."/>
            <person name="Kisaki G."/>
            <person name="Hamano K."/>
            <person name="Suezawa K."/>
            <person name="Otani M."/>
            <person name="Fukuda T."/>
            <person name="Manabe T."/>
            <person name="Gomi K."/>
            <person name="Tabuchi M."/>
            <person name="Akimitsu K."/>
            <person name="Kataoka I."/>
        </authorList>
    </citation>
    <scope>NUCLEOTIDE SEQUENCE [LARGE SCALE GENOMIC DNA]</scope>
    <source>
        <strain evidence="16">cv. Fuchu</strain>
    </source>
</reference>
<evidence type="ECO:0000256" key="7">
    <source>
        <dbReference type="ARBA" id="ARBA00022840"/>
    </source>
</evidence>
<dbReference type="PROSITE" id="PS50011">
    <property type="entry name" value="PROTEIN_KINASE_DOM"/>
    <property type="match status" value="1"/>
</dbReference>
<dbReference type="InterPro" id="IPR059233">
    <property type="entry name" value="MobB_NdrA/B/Cbk1"/>
</dbReference>
<evidence type="ECO:0000256" key="4">
    <source>
        <dbReference type="ARBA" id="ARBA00022679"/>
    </source>
</evidence>
<evidence type="ECO:0000256" key="13">
    <source>
        <dbReference type="SAM" id="MobiDB-lite"/>
    </source>
</evidence>
<keyword evidence="4" id="KW-0808">Transferase</keyword>
<dbReference type="InterPro" id="IPR011009">
    <property type="entry name" value="Kinase-like_dom_sf"/>
</dbReference>
<keyword evidence="6 15" id="KW-0418">Kinase</keyword>
<dbReference type="InterPro" id="IPR017441">
    <property type="entry name" value="Protein_kinase_ATP_BS"/>
</dbReference>
<organism evidence="15 16">
    <name type="scientific">Actinidia rufa</name>
    <dbReference type="NCBI Taxonomy" id="165716"/>
    <lineage>
        <taxon>Eukaryota</taxon>
        <taxon>Viridiplantae</taxon>
        <taxon>Streptophyta</taxon>
        <taxon>Embryophyta</taxon>
        <taxon>Tracheophyta</taxon>
        <taxon>Spermatophyta</taxon>
        <taxon>Magnoliopsida</taxon>
        <taxon>eudicotyledons</taxon>
        <taxon>Gunneridae</taxon>
        <taxon>Pentapetalae</taxon>
        <taxon>asterids</taxon>
        <taxon>Ericales</taxon>
        <taxon>Actinidiaceae</taxon>
        <taxon>Actinidia</taxon>
    </lineage>
</organism>
<dbReference type="PANTHER" id="PTHR24356:SF396">
    <property type="entry name" value="PROTEIN KINASE FAMILY PROTEIN"/>
    <property type="match status" value="1"/>
</dbReference>
<evidence type="ECO:0000256" key="12">
    <source>
        <dbReference type="SAM" id="Coils"/>
    </source>
</evidence>
<evidence type="ECO:0000313" key="16">
    <source>
        <dbReference type="Proteomes" id="UP000585474"/>
    </source>
</evidence>
<dbReference type="CDD" id="cd21742">
    <property type="entry name" value="MobB_NDR_LATS-like"/>
    <property type="match status" value="1"/>
</dbReference>
<dbReference type="Gene3D" id="3.30.200.20">
    <property type="entry name" value="Phosphorylase Kinase, domain 1"/>
    <property type="match status" value="1"/>
</dbReference>
<keyword evidence="12" id="KW-0175">Coiled coil</keyword>
<dbReference type="SUPFAM" id="SSF56112">
    <property type="entry name" value="Protein kinase-like (PK-like)"/>
    <property type="match status" value="1"/>
</dbReference>
<comment type="caution">
    <text evidence="15">The sequence shown here is derived from an EMBL/GenBank/DDBJ whole genome shotgun (WGS) entry which is preliminary data.</text>
</comment>
<comment type="similarity">
    <text evidence="11">Belongs to the protein kinase superfamily.</text>
</comment>
<comment type="catalytic activity">
    <reaction evidence="8">
        <text>L-threonyl-[protein] + ATP = O-phospho-L-threonyl-[protein] + ADP + H(+)</text>
        <dbReference type="Rhea" id="RHEA:46608"/>
        <dbReference type="Rhea" id="RHEA-COMP:11060"/>
        <dbReference type="Rhea" id="RHEA-COMP:11605"/>
        <dbReference type="ChEBI" id="CHEBI:15378"/>
        <dbReference type="ChEBI" id="CHEBI:30013"/>
        <dbReference type="ChEBI" id="CHEBI:30616"/>
        <dbReference type="ChEBI" id="CHEBI:61977"/>
        <dbReference type="ChEBI" id="CHEBI:456216"/>
        <dbReference type="EC" id="2.7.11.1"/>
    </reaction>
</comment>
<dbReference type="Proteomes" id="UP000585474">
    <property type="component" value="Unassembled WGS sequence"/>
</dbReference>
<evidence type="ECO:0000256" key="1">
    <source>
        <dbReference type="ARBA" id="ARBA00012513"/>
    </source>
</evidence>
<keyword evidence="5 10" id="KW-0547">Nucleotide-binding</keyword>
<dbReference type="EC" id="2.7.11.1" evidence="1"/>
<dbReference type="SMART" id="SM00220">
    <property type="entry name" value="S_TKc"/>
    <property type="match status" value="1"/>
</dbReference>
<dbReference type="Pfam" id="PF00069">
    <property type="entry name" value="Pkinase"/>
    <property type="match status" value="2"/>
</dbReference>
<dbReference type="PROSITE" id="PS00107">
    <property type="entry name" value="PROTEIN_KINASE_ATP"/>
    <property type="match status" value="1"/>
</dbReference>
<dbReference type="PANTHER" id="PTHR24356">
    <property type="entry name" value="SERINE/THREONINE-PROTEIN KINASE"/>
    <property type="match status" value="1"/>
</dbReference>
<dbReference type="InterPro" id="IPR050236">
    <property type="entry name" value="Ser_Thr_kinase_AGC"/>
</dbReference>
<evidence type="ECO:0000256" key="10">
    <source>
        <dbReference type="PROSITE-ProRule" id="PRU10141"/>
    </source>
</evidence>
<evidence type="ECO:0000256" key="8">
    <source>
        <dbReference type="ARBA" id="ARBA00047899"/>
    </source>
</evidence>
<feature type="domain" description="Protein kinase" evidence="14">
    <location>
        <begin position="107"/>
        <end position="368"/>
    </location>
</feature>
<dbReference type="PROSITE" id="PS00108">
    <property type="entry name" value="PROTEIN_KINASE_ST"/>
    <property type="match status" value="1"/>
</dbReference>
<comment type="catalytic activity">
    <reaction evidence="9">
        <text>L-seryl-[protein] + ATP = O-phospho-L-seryl-[protein] + ADP + H(+)</text>
        <dbReference type="Rhea" id="RHEA:17989"/>
        <dbReference type="Rhea" id="RHEA-COMP:9863"/>
        <dbReference type="Rhea" id="RHEA-COMP:11604"/>
        <dbReference type="ChEBI" id="CHEBI:15378"/>
        <dbReference type="ChEBI" id="CHEBI:29999"/>
        <dbReference type="ChEBI" id="CHEBI:30616"/>
        <dbReference type="ChEBI" id="CHEBI:83421"/>
        <dbReference type="ChEBI" id="CHEBI:456216"/>
        <dbReference type="EC" id="2.7.11.1"/>
    </reaction>
</comment>
<keyword evidence="3" id="KW-0597">Phosphoprotein</keyword>
<dbReference type="InterPro" id="IPR008271">
    <property type="entry name" value="Ser/Thr_kinase_AS"/>
</dbReference>
<keyword evidence="2 11" id="KW-0723">Serine/threonine-protein kinase</keyword>
<evidence type="ECO:0000259" key="14">
    <source>
        <dbReference type="PROSITE" id="PS50011"/>
    </source>
</evidence>
<proteinExistence type="inferred from homology"/>
<evidence type="ECO:0000256" key="2">
    <source>
        <dbReference type="ARBA" id="ARBA00022527"/>
    </source>
</evidence>
<dbReference type="OrthoDB" id="3638488at2759"/>
<evidence type="ECO:0000256" key="6">
    <source>
        <dbReference type="ARBA" id="ARBA00022777"/>
    </source>
</evidence>
<gene>
    <name evidence="15" type="ORF">Acr_05g0004990</name>
</gene>
<sequence>MDGGDGTVKLGTLSTRPDRRFNVDSDVSVSSPVTRQKAAAAKQFIENHYKNYLQGLQDRKERRRALQRRAQEAKVSSEEEEEMLRDLERRETEYMRLQRHKVGLDDFELLTVIGKGAFGEVRLCRAKSTGEIYAMKTMKKSEMLKRGQWRLIVGCIVKLFYSFQDSEFLYLIMEYLPGGDIMNLLMREDVLSEDVARFYIAESVLAIHSIHQHNYVHRDIKPDNLILDKNGHLKLSDFGLCKPLDIIYSTILLEDEVFQNQVSAHESEAYSSCERPPWLMPKEQLQQWKRNRRALAYSTVGTLDYMAPEVLRRKGYGMECDWWSLGAIMYEMLAGYPPFCSDDQKMTWYKITNWDRCLKFPEEPKNIR</sequence>
<keyword evidence="7 10" id="KW-0067">ATP-binding</keyword>
<dbReference type="Gene3D" id="1.10.510.10">
    <property type="entry name" value="Transferase(Phosphotransferase) domain 1"/>
    <property type="match status" value="2"/>
</dbReference>
<dbReference type="GO" id="GO:0004674">
    <property type="term" value="F:protein serine/threonine kinase activity"/>
    <property type="evidence" value="ECO:0007669"/>
    <property type="project" value="UniProtKB-KW"/>
</dbReference>
<dbReference type="GO" id="GO:0035556">
    <property type="term" value="P:intracellular signal transduction"/>
    <property type="evidence" value="ECO:0007669"/>
    <property type="project" value="TreeGrafter"/>
</dbReference>
<feature type="coiled-coil region" evidence="12">
    <location>
        <begin position="56"/>
        <end position="97"/>
    </location>
</feature>
<dbReference type="GO" id="GO:0005524">
    <property type="term" value="F:ATP binding"/>
    <property type="evidence" value="ECO:0007669"/>
    <property type="project" value="UniProtKB-UniRule"/>
</dbReference>
<evidence type="ECO:0000313" key="15">
    <source>
        <dbReference type="EMBL" id="GFY86860.1"/>
    </source>
</evidence>
<protein>
    <recommendedName>
        <fullName evidence="1">non-specific serine/threonine protein kinase</fullName>
        <ecNumber evidence="1">2.7.11.1</ecNumber>
    </recommendedName>
</protein>
<accession>A0A7J0EKE8</accession>
<dbReference type="InterPro" id="IPR000719">
    <property type="entry name" value="Prot_kinase_dom"/>
</dbReference>
<evidence type="ECO:0000256" key="11">
    <source>
        <dbReference type="RuleBase" id="RU000304"/>
    </source>
</evidence>
<dbReference type="AlphaFoldDB" id="A0A7J0EKE8"/>
<dbReference type="GO" id="GO:0007010">
    <property type="term" value="P:cytoskeleton organization"/>
    <property type="evidence" value="ECO:0007669"/>
    <property type="project" value="UniProtKB-ARBA"/>
</dbReference>
<feature type="region of interest" description="Disordered" evidence="13">
    <location>
        <begin position="1"/>
        <end position="29"/>
    </location>
</feature>
<dbReference type="EMBL" id="BJWL01000005">
    <property type="protein sequence ID" value="GFY86860.1"/>
    <property type="molecule type" value="Genomic_DNA"/>
</dbReference>
<name>A0A7J0EKE8_9ERIC</name>
<evidence type="ECO:0000256" key="9">
    <source>
        <dbReference type="ARBA" id="ARBA00048679"/>
    </source>
</evidence>
<feature type="binding site" evidence="10">
    <location>
        <position position="136"/>
    </location>
    <ligand>
        <name>ATP</name>
        <dbReference type="ChEBI" id="CHEBI:30616"/>
    </ligand>
</feature>
<evidence type="ECO:0000256" key="3">
    <source>
        <dbReference type="ARBA" id="ARBA00022553"/>
    </source>
</evidence>